<sequence>MVLHEKDIKYKTHFVNIASGEQYQDWYLKINPLGEVPVIKDGDTIIVDSQRIIMYLEDKYTGGKIIIIYFVIFLSSECMLELDRCVVCKTAARLCLHL</sequence>
<dbReference type="GO" id="GO:0008053">
    <property type="term" value="P:mitochondrial fusion"/>
    <property type="evidence" value="ECO:0007669"/>
    <property type="project" value="TreeGrafter"/>
</dbReference>
<dbReference type="InterPro" id="IPR036249">
    <property type="entry name" value="Thioredoxin-like_sf"/>
</dbReference>
<dbReference type="AlphaFoldDB" id="A0AAW1D195"/>
<accession>A0AAW1D195</accession>
<evidence type="ECO:0000259" key="2">
    <source>
        <dbReference type="PROSITE" id="PS50404"/>
    </source>
</evidence>
<feature type="domain" description="GST N-terminal" evidence="2">
    <location>
        <begin position="1"/>
        <end position="64"/>
    </location>
</feature>
<dbReference type="GO" id="GO:0005741">
    <property type="term" value="C:mitochondrial outer membrane"/>
    <property type="evidence" value="ECO:0007669"/>
    <property type="project" value="TreeGrafter"/>
</dbReference>
<dbReference type="InterPro" id="IPR004045">
    <property type="entry name" value="Glutathione_S-Trfase_N"/>
</dbReference>
<evidence type="ECO:0000313" key="3">
    <source>
        <dbReference type="EMBL" id="KAK9502893.1"/>
    </source>
</evidence>
<dbReference type="GO" id="GO:0006626">
    <property type="term" value="P:protein targeting to mitochondrion"/>
    <property type="evidence" value="ECO:0007669"/>
    <property type="project" value="TreeGrafter"/>
</dbReference>
<evidence type="ECO:0000256" key="1">
    <source>
        <dbReference type="ARBA" id="ARBA00007409"/>
    </source>
</evidence>
<dbReference type="PANTHER" id="PTHR44188">
    <property type="entry name" value="GDAP1, ISOFORM A"/>
    <property type="match status" value="1"/>
</dbReference>
<proteinExistence type="inferred from homology"/>
<dbReference type="Gene3D" id="3.40.30.10">
    <property type="entry name" value="Glutaredoxin"/>
    <property type="match status" value="1"/>
</dbReference>
<name>A0AAW1D195_9HEMI</name>
<protein>
    <recommendedName>
        <fullName evidence="2">GST N-terminal domain-containing protein</fullName>
    </recommendedName>
</protein>
<dbReference type="PANTHER" id="PTHR44188:SF1">
    <property type="entry name" value="GDAP1, ISOFORM A"/>
    <property type="match status" value="1"/>
</dbReference>
<dbReference type="Proteomes" id="UP001461498">
    <property type="component" value="Unassembled WGS sequence"/>
</dbReference>
<dbReference type="SUPFAM" id="SSF52833">
    <property type="entry name" value="Thioredoxin-like"/>
    <property type="match status" value="1"/>
</dbReference>
<dbReference type="EMBL" id="JAPXFL010000008">
    <property type="protein sequence ID" value="KAK9502893.1"/>
    <property type="molecule type" value="Genomic_DNA"/>
</dbReference>
<comment type="caution">
    <text evidence="3">The sequence shown here is derived from an EMBL/GenBank/DDBJ whole genome shotgun (WGS) entry which is preliminary data.</text>
</comment>
<organism evidence="3 4">
    <name type="scientific">Rhynocoris fuscipes</name>
    <dbReference type="NCBI Taxonomy" id="488301"/>
    <lineage>
        <taxon>Eukaryota</taxon>
        <taxon>Metazoa</taxon>
        <taxon>Ecdysozoa</taxon>
        <taxon>Arthropoda</taxon>
        <taxon>Hexapoda</taxon>
        <taxon>Insecta</taxon>
        <taxon>Pterygota</taxon>
        <taxon>Neoptera</taxon>
        <taxon>Paraneoptera</taxon>
        <taxon>Hemiptera</taxon>
        <taxon>Heteroptera</taxon>
        <taxon>Panheteroptera</taxon>
        <taxon>Cimicomorpha</taxon>
        <taxon>Reduviidae</taxon>
        <taxon>Harpactorinae</taxon>
        <taxon>Harpactorini</taxon>
        <taxon>Rhynocoris</taxon>
    </lineage>
</organism>
<reference evidence="3 4" key="1">
    <citation type="submission" date="2022-12" db="EMBL/GenBank/DDBJ databases">
        <title>Chromosome-level genome assembly of true bugs.</title>
        <authorList>
            <person name="Ma L."/>
            <person name="Li H."/>
        </authorList>
    </citation>
    <scope>NUCLEOTIDE SEQUENCE [LARGE SCALE GENOMIC DNA]</scope>
    <source>
        <strain evidence="3">Lab_2022b</strain>
    </source>
</reference>
<evidence type="ECO:0000313" key="4">
    <source>
        <dbReference type="Proteomes" id="UP001461498"/>
    </source>
</evidence>
<keyword evidence="4" id="KW-1185">Reference proteome</keyword>
<dbReference type="Pfam" id="PF13417">
    <property type="entry name" value="GST_N_3"/>
    <property type="match status" value="1"/>
</dbReference>
<gene>
    <name evidence="3" type="ORF">O3M35_011580</name>
</gene>
<dbReference type="PROSITE" id="PS50404">
    <property type="entry name" value="GST_NTER"/>
    <property type="match status" value="1"/>
</dbReference>
<dbReference type="GO" id="GO:0000266">
    <property type="term" value="P:mitochondrial fission"/>
    <property type="evidence" value="ECO:0007669"/>
    <property type="project" value="TreeGrafter"/>
</dbReference>
<comment type="similarity">
    <text evidence="1">Belongs to the GST superfamily.</text>
</comment>